<evidence type="ECO:0000313" key="3">
    <source>
        <dbReference type="Proteomes" id="UP001359485"/>
    </source>
</evidence>
<reference evidence="2 3" key="1">
    <citation type="submission" date="2023-09" db="EMBL/GenBank/DDBJ databases">
        <title>Genomes of two closely related lineages of the louse Polyplax serrata with different host specificities.</title>
        <authorList>
            <person name="Martinu J."/>
            <person name="Tarabai H."/>
            <person name="Stefka J."/>
            <person name="Hypsa V."/>
        </authorList>
    </citation>
    <scope>NUCLEOTIDE SEQUENCE [LARGE SCALE GENOMIC DNA]</scope>
    <source>
        <strain evidence="2">98ZLc_SE</strain>
    </source>
</reference>
<comment type="caution">
    <text evidence="2">The sequence shown here is derived from an EMBL/GenBank/DDBJ whole genome shotgun (WGS) entry which is preliminary data.</text>
</comment>
<proteinExistence type="predicted"/>
<protein>
    <recommendedName>
        <fullName evidence="4">Small EDRK-rich factor-like N-terminal domain-containing protein</fullName>
    </recommendedName>
</protein>
<dbReference type="Proteomes" id="UP001359485">
    <property type="component" value="Unassembled WGS sequence"/>
</dbReference>
<evidence type="ECO:0008006" key="4">
    <source>
        <dbReference type="Google" id="ProtNLM"/>
    </source>
</evidence>
<evidence type="ECO:0000256" key="1">
    <source>
        <dbReference type="SAM" id="MobiDB-lite"/>
    </source>
</evidence>
<name>A0ABR1B500_POLSC</name>
<accession>A0ABR1B500</accession>
<keyword evidence="3" id="KW-1185">Reference proteome</keyword>
<dbReference type="EMBL" id="JAWJWF010000003">
    <property type="protein sequence ID" value="KAK6635031.1"/>
    <property type="molecule type" value="Genomic_DNA"/>
</dbReference>
<gene>
    <name evidence="2" type="ORF">RUM44_000280</name>
</gene>
<organism evidence="2 3">
    <name type="scientific">Polyplax serrata</name>
    <name type="common">Common mouse louse</name>
    <dbReference type="NCBI Taxonomy" id="468196"/>
    <lineage>
        <taxon>Eukaryota</taxon>
        <taxon>Metazoa</taxon>
        <taxon>Ecdysozoa</taxon>
        <taxon>Arthropoda</taxon>
        <taxon>Hexapoda</taxon>
        <taxon>Insecta</taxon>
        <taxon>Pterygota</taxon>
        <taxon>Neoptera</taxon>
        <taxon>Paraneoptera</taxon>
        <taxon>Psocodea</taxon>
        <taxon>Troctomorpha</taxon>
        <taxon>Phthiraptera</taxon>
        <taxon>Anoplura</taxon>
        <taxon>Polyplacidae</taxon>
        <taxon>Polyplax</taxon>
    </lineage>
</organism>
<feature type="region of interest" description="Disordered" evidence="1">
    <location>
        <begin position="1"/>
        <end position="23"/>
    </location>
</feature>
<feature type="region of interest" description="Disordered" evidence="1">
    <location>
        <begin position="60"/>
        <end position="102"/>
    </location>
</feature>
<sequence length="102" mass="11465">MARGAFRRIPTGDCGDTQDQVPGSKVRKNKVVCGRKENNNSSKFPSCVCFWQLSDMFDTNQKVAGGGDDKEEENQRKRRIKQKTKVHEKEMARLAAHGGNPK</sequence>
<evidence type="ECO:0000313" key="2">
    <source>
        <dbReference type="EMBL" id="KAK6635031.1"/>
    </source>
</evidence>